<sequence length="588" mass="60283">MVGARAAMPAVRVLAVTAALLTACTADPPPAIQSTETATTTPPAAPTATGNPVVVAIDDVGTGFNPHLTADQSPATTAVSTLVFPSAFRPVRSVDGARTEWVPDTSLLVSADVTSEAPFTVTYRLRTESQWSDGAPIAAEDFRYLWQQMIEAPGVVDPAGYAAIEDLQSGDGGKTVSVVFSRPYPAWRELFTNLVPSHLLKDLPGGFERGLRDNVSVSGGHFRIDTVDRGRDEILLERNDRFWGSPATPDQILLRRGGTDAQVADSLRSGDAQLAEVRGGPSLTAQLDAIPNVRTDTRFRSRTLELTLNGRVPALADPAVRQSVMGLLDVDLLSTVASGATAGVSAARAQIVSPSQPGYAPTRPAPLPREEAVAGLVAAGFTPVPLPPALAPTSGASTTTETEPPLVSGAQPLSLTLGAPQNDAIAVAVANTAADQLRDAGVDARVTPLDPEELYGTALATGAVDAVVGWSRAGGDPATALASRFGCAAVPPVEVTGPDAEDAAVVGPLSGVCDPALGPAIAATETAADPVAAVMALQPSLWALHTVLPIVQDSSVVAVGPGVSGAALTGPIEVGIFGDADRWAREVP</sequence>
<name>A0A1I0UE40_9NOCA</name>
<evidence type="ECO:0000313" key="3">
    <source>
        <dbReference type="EMBL" id="SFA62301.1"/>
    </source>
</evidence>
<keyword evidence="1" id="KW-0732">Signal</keyword>
<reference evidence="3 4" key="1">
    <citation type="submission" date="2016-10" db="EMBL/GenBank/DDBJ databases">
        <authorList>
            <person name="de Groot N.N."/>
        </authorList>
    </citation>
    <scope>NUCLEOTIDE SEQUENCE [LARGE SCALE GENOMIC DNA]</scope>
    <source>
        <strain evidence="3 4">DSM 44908</strain>
    </source>
</reference>
<dbReference type="PROSITE" id="PS51257">
    <property type="entry name" value="PROKAR_LIPOPROTEIN"/>
    <property type="match status" value="1"/>
</dbReference>
<protein>
    <submittedName>
        <fullName evidence="3">ABC-type transport system, substrate-binding protein</fullName>
    </submittedName>
</protein>
<dbReference type="Gene3D" id="3.90.76.10">
    <property type="entry name" value="Dipeptide-binding Protein, Domain 1"/>
    <property type="match status" value="1"/>
</dbReference>
<evidence type="ECO:0000259" key="2">
    <source>
        <dbReference type="Pfam" id="PF00496"/>
    </source>
</evidence>
<accession>A0A1I0UE40</accession>
<evidence type="ECO:0000313" key="4">
    <source>
        <dbReference type="Proteomes" id="UP000182054"/>
    </source>
</evidence>
<dbReference type="Proteomes" id="UP000182054">
    <property type="component" value="Unassembled WGS sequence"/>
</dbReference>
<feature type="chain" id="PRO_5038609451" evidence="1">
    <location>
        <begin position="19"/>
        <end position="588"/>
    </location>
</feature>
<dbReference type="InterPro" id="IPR039424">
    <property type="entry name" value="SBP_5"/>
</dbReference>
<dbReference type="CDD" id="cd08501">
    <property type="entry name" value="PBP2_Lpqw"/>
    <property type="match status" value="1"/>
</dbReference>
<dbReference type="SUPFAM" id="SSF53850">
    <property type="entry name" value="Periplasmic binding protein-like II"/>
    <property type="match status" value="1"/>
</dbReference>
<gene>
    <name evidence="3" type="ORF">SAMN05444374_12217</name>
</gene>
<dbReference type="Gene3D" id="3.10.105.10">
    <property type="entry name" value="Dipeptide-binding Protein, Domain 3"/>
    <property type="match status" value="1"/>
</dbReference>
<dbReference type="GO" id="GO:0015833">
    <property type="term" value="P:peptide transport"/>
    <property type="evidence" value="ECO:0007669"/>
    <property type="project" value="TreeGrafter"/>
</dbReference>
<dbReference type="InterPro" id="IPR000914">
    <property type="entry name" value="SBP_5_dom"/>
</dbReference>
<feature type="signal peptide" evidence="1">
    <location>
        <begin position="1"/>
        <end position="18"/>
    </location>
</feature>
<dbReference type="PANTHER" id="PTHR30290:SF65">
    <property type="entry name" value="MONOACYL PHOSPHATIDYLINOSITOL TETRAMANNOSIDE-BINDING PROTEIN LPQW-RELATED"/>
    <property type="match status" value="1"/>
</dbReference>
<proteinExistence type="predicted"/>
<dbReference type="EMBL" id="FOJN01000022">
    <property type="protein sequence ID" value="SFA62301.1"/>
    <property type="molecule type" value="Genomic_DNA"/>
</dbReference>
<dbReference type="AlphaFoldDB" id="A0A1I0UE40"/>
<dbReference type="Pfam" id="PF00496">
    <property type="entry name" value="SBP_bac_5"/>
    <property type="match status" value="1"/>
</dbReference>
<dbReference type="GO" id="GO:1904680">
    <property type="term" value="F:peptide transmembrane transporter activity"/>
    <property type="evidence" value="ECO:0007669"/>
    <property type="project" value="TreeGrafter"/>
</dbReference>
<dbReference type="PANTHER" id="PTHR30290">
    <property type="entry name" value="PERIPLASMIC BINDING COMPONENT OF ABC TRANSPORTER"/>
    <property type="match status" value="1"/>
</dbReference>
<organism evidence="3 4">
    <name type="scientific">Rhodococcoides kroppenstedtii</name>
    <dbReference type="NCBI Taxonomy" id="293050"/>
    <lineage>
        <taxon>Bacteria</taxon>
        <taxon>Bacillati</taxon>
        <taxon>Actinomycetota</taxon>
        <taxon>Actinomycetes</taxon>
        <taxon>Mycobacteriales</taxon>
        <taxon>Nocardiaceae</taxon>
        <taxon>Rhodococcoides</taxon>
    </lineage>
</organism>
<feature type="domain" description="Solute-binding protein family 5" evidence="2">
    <location>
        <begin position="113"/>
        <end position="488"/>
    </location>
</feature>
<evidence type="ECO:0000256" key="1">
    <source>
        <dbReference type="SAM" id="SignalP"/>
    </source>
</evidence>